<dbReference type="Pfam" id="PF00535">
    <property type="entry name" value="Glycos_transf_2"/>
    <property type="match status" value="1"/>
</dbReference>
<keyword evidence="3" id="KW-0808">Transferase</keyword>
<evidence type="ECO:0000259" key="2">
    <source>
        <dbReference type="Pfam" id="PF00535"/>
    </source>
</evidence>
<proteinExistence type="inferred from homology"/>
<dbReference type="SUPFAM" id="SSF53448">
    <property type="entry name" value="Nucleotide-diphospho-sugar transferases"/>
    <property type="match status" value="1"/>
</dbReference>
<dbReference type="RefSeq" id="WP_301723362.1">
    <property type="nucleotide sequence ID" value="NZ_JAUJWV010000001.1"/>
</dbReference>
<feature type="domain" description="Glycosyltransferase 2-like" evidence="2">
    <location>
        <begin position="41"/>
        <end position="165"/>
    </location>
</feature>
<comment type="caution">
    <text evidence="3">The sequence shown here is derived from an EMBL/GenBank/DDBJ whole genome shotgun (WGS) entry which is preliminary data.</text>
</comment>
<dbReference type="InterPro" id="IPR029044">
    <property type="entry name" value="Nucleotide-diphossugar_trans"/>
</dbReference>
<dbReference type="EMBL" id="JAUJWV010000001">
    <property type="protein sequence ID" value="MDN7241743.1"/>
    <property type="molecule type" value="Genomic_DNA"/>
</dbReference>
<dbReference type="EC" id="2.4.-.-" evidence="3"/>
<keyword evidence="4" id="KW-1185">Reference proteome</keyword>
<accession>A0ABT8N1J1</accession>
<evidence type="ECO:0000256" key="1">
    <source>
        <dbReference type="ARBA" id="ARBA00006739"/>
    </source>
</evidence>
<dbReference type="Gene3D" id="3.90.550.10">
    <property type="entry name" value="Spore Coat Polysaccharide Biosynthesis Protein SpsA, Chain A"/>
    <property type="match status" value="1"/>
</dbReference>
<dbReference type="InterPro" id="IPR001173">
    <property type="entry name" value="Glyco_trans_2-like"/>
</dbReference>
<evidence type="ECO:0000313" key="4">
    <source>
        <dbReference type="Proteomes" id="UP001172055"/>
    </source>
</evidence>
<organism evidence="3 4">
    <name type="scientific">Planococcus shixiaomingii</name>
    <dbReference type="NCBI Taxonomy" id="3058393"/>
    <lineage>
        <taxon>Bacteria</taxon>
        <taxon>Bacillati</taxon>
        <taxon>Bacillota</taxon>
        <taxon>Bacilli</taxon>
        <taxon>Bacillales</taxon>
        <taxon>Caryophanaceae</taxon>
        <taxon>Planococcus</taxon>
    </lineage>
</organism>
<dbReference type="PANTHER" id="PTHR22916:SF3">
    <property type="entry name" value="UDP-GLCNAC:BETAGAL BETA-1,3-N-ACETYLGLUCOSAMINYLTRANSFERASE-LIKE PROTEIN 1"/>
    <property type="match status" value="1"/>
</dbReference>
<sequence>MDSSLKQKAIDYIKSNKTHIVNNPNALIHKIFKPKEAKLITVVTPSYNAESFIKKTIDSVITQSIGMENIQYIIIDDCSTDNTPNIIQDYATKYRNICFVSLKENSGSPGLPRNIGIELASSKYITFLDADDWLDKDGLAHLCSILEESNDDYVVGKTVKVDNKGQSVIGEFGSSSERRNASPFAIPYFFYHMGPTARAIRLSLLKDSDIRFPEMKFGEDKLFFIEVFLHAKSVATTTTPIYYVNRTMDNSGSLTRVTTTLDKRKLDLEIVNYIKSLKLETEKEKVILNRIYEYDFLRSFNSMLFVRSKDKRAFLDLLKDVVATTQDLRYDFREEFKIPLYKTAIDLFMEGREEDFVKLFEWNKFNNGKKQIIKDSLPYYEIPFLNDSYRLLRIPMLAKALDSYVINNKYIQTFEIYGDDIDNINSIIIRDRTDYKKEISCDYKIQGNFGQFQVDFSQFEKLQNSFFTVFIRYNEYQLINIKRITTLETTYNDKVFDFYTSKTNNLSLSIKNKK</sequence>
<dbReference type="Proteomes" id="UP001172055">
    <property type="component" value="Unassembled WGS sequence"/>
</dbReference>
<protein>
    <submittedName>
        <fullName evidence="3">Glycosyltransferase family 2 protein</fullName>
        <ecNumber evidence="3">2.4.-.-</ecNumber>
    </submittedName>
</protein>
<evidence type="ECO:0000313" key="3">
    <source>
        <dbReference type="EMBL" id="MDN7241743.1"/>
    </source>
</evidence>
<gene>
    <name evidence="3" type="ORF">QWY14_08050</name>
</gene>
<keyword evidence="3" id="KW-0328">Glycosyltransferase</keyword>
<comment type="similarity">
    <text evidence="1">Belongs to the glycosyltransferase 2 family.</text>
</comment>
<reference evidence="3 4" key="1">
    <citation type="submission" date="2023-06" db="EMBL/GenBank/DDBJ databases">
        <title>Novel species in genus Planococcus.</title>
        <authorList>
            <person name="Ning S."/>
        </authorList>
    </citation>
    <scope>NUCLEOTIDE SEQUENCE [LARGE SCALE GENOMIC DNA]</scope>
    <source>
        <strain evidence="3 4">N028</strain>
    </source>
</reference>
<name>A0ABT8N1J1_9BACL</name>
<dbReference type="CDD" id="cd00761">
    <property type="entry name" value="Glyco_tranf_GTA_type"/>
    <property type="match status" value="1"/>
</dbReference>
<dbReference type="GO" id="GO:0016757">
    <property type="term" value="F:glycosyltransferase activity"/>
    <property type="evidence" value="ECO:0007669"/>
    <property type="project" value="UniProtKB-KW"/>
</dbReference>
<dbReference type="PANTHER" id="PTHR22916">
    <property type="entry name" value="GLYCOSYLTRANSFERASE"/>
    <property type="match status" value="1"/>
</dbReference>